<feature type="transmembrane region" description="Helical" evidence="1">
    <location>
        <begin position="62"/>
        <end position="86"/>
    </location>
</feature>
<accession>A0AA39YB11</accession>
<keyword evidence="1" id="KW-0812">Transmembrane</keyword>
<evidence type="ECO:0000313" key="3">
    <source>
        <dbReference type="Proteomes" id="UP001174936"/>
    </source>
</evidence>
<feature type="transmembrane region" description="Helical" evidence="1">
    <location>
        <begin position="241"/>
        <end position="265"/>
    </location>
</feature>
<feature type="transmembrane region" description="Helical" evidence="1">
    <location>
        <begin position="151"/>
        <end position="170"/>
    </location>
</feature>
<dbReference type="EMBL" id="JAULSV010000003">
    <property type="protein sequence ID" value="KAK0649319.1"/>
    <property type="molecule type" value="Genomic_DNA"/>
</dbReference>
<name>A0AA39YB11_9PEZI</name>
<keyword evidence="1" id="KW-1133">Transmembrane helix</keyword>
<proteinExistence type="predicted"/>
<feature type="transmembrane region" description="Helical" evidence="1">
    <location>
        <begin position="208"/>
        <end position="229"/>
    </location>
</feature>
<comment type="caution">
    <text evidence="2">The sequence shown here is derived from an EMBL/GenBank/DDBJ whole genome shotgun (WGS) entry which is preliminary data.</text>
</comment>
<dbReference type="Proteomes" id="UP001174936">
    <property type="component" value="Unassembled WGS sequence"/>
</dbReference>
<evidence type="ECO:0000313" key="2">
    <source>
        <dbReference type="EMBL" id="KAK0649319.1"/>
    </source>
</evidence>
<keyword evidence="1" id="KW-0472">Membrane</keyword>
<feature type="transmembrane region" description="Helical" evidence="1">
    <location>
        <begin position="352"/>
        <end position="377"/>
    </location>
</feature>
<organism evidence="2 3">
    <name type="scientific">Cercophora newfieldiana</name>
    <dbReference type="NCBI Taxonomy" id="92897"/>
    <lineage>
        <taxon>Eukaryota</taxon>
        <taxon>Fungi</taxon>
        <taxon>Dikarya</taxon>
        <taxon>Ascomycota</taxon>
        <taxon>Pezizomycotina</taxon>
        <taxon>Sordariomycetes</taxon>
        <taxon>Sordariomycetidae</taxon>
        <taxon>Sordariales</taxon>
        <taxon>Lasiosphaeriaceae</taxon>
        <taxon>Cercophora</taxon>
    </lineage>
</organism>
<reference evidence="2" key="1">
    <citation type="submission" date="2023-06" db="EMBL/GenBank/DDBJ databases">
        <title>Genome-scale phylogeny and comparative genomics of the fungal order Sordariales.</title>
        <authorList>
            <consortium name="Lawrence Berkeley National Laboratory"/>
            <person name="Hensen N."/>
            <person name="Bonometti L."/>
            <person name="Westerberg I."/>
            <person name="Brannstrom I.O."/>
            <person name="Guillou S."/>
            <person name="Cros-Aarteil S."/>
            <person name="Calhoun S."/>
            <person name="Haridas S."/>
            <person name="Kuo A."/>
            <person name="Mondo S."/>
            <person name="Pangilinan J."/>
            <person name="Riley R."/>
            <person name="Labutti K."/>
            <person name="Andreopoulos B."/>
            <person name="Lipzen A."/>
            <person name="Chen C."/>
            <person name="Yanf M."/>
            <person name="Daum C."/>
            <person name="Ng V."/>
            <person name="Clum A."/>
            <person name="Steindorff A."/>
            <person name="Ohm R."/>
            <person name="Martin F."/>
            <person name="Silar P."/>
            <person name="Natvig D."/>
            <person name="Lalanne C."/>
            <person name="Gautier V."/>
            <person name="Ament-Velasquez S.L."/>
            <person name="Kruys A."/>
            <person name="Hutchinson M.I."/>
            <person name="Powell A.J."/>
            <person name="Barry K."/>
            <person name="Miller A.N."/>
            <person name="Grigoriev I.V."/>
            <person name="Debuchy R."/>
            <person name="Gladieux P."/>
            <person name="Thoren M.H."/>
            <person name="Johannesson H."/>
        </authorList>
    </citation>
    <scope>NUCLEOTIDE SEQUENCE</scope>
    <source>
        <strain evidence="2">SMH2532-1</strain>
    </source>
</reference>
<feature type="transmembrane region" description="Helical" evidence="1">
    <location>
        <begin position="397"/>
        <end position="416"/>
    </location>
</feature>
<sequence length="431" mass="47559">MGLAASQARLLYRLDEANHHALGTDDTVSWQAAWWALVPLSIGAMVQPCGKVLDSNSGNLRFYIRASPVICAVDCAHFLVVLLLGFSVDLRLFARNVKYELNRRFGGEGFGGDSQSAQDSRTARLCLLVISSIPCQTVKLVAMTGIPWTKAWALMFLVSILSMEVFSVLAKSYALPANGSSISIPLPRWRRYLSTWRPVPMLSGSQSILHLALSLHYGISVLVLFAVTWLNGWRVGNSGGWGGNIVLSALAGFVVMTLPPTISHLGLGWLVSTQTTIRRLWRQENLLFLGIAQLVVTIVIPRTFYLFKSWRELVTSSITFANFESRLFMVYGPAAPVENPVLYSTLRQLGRVVVGVFAHCVILSLGLLVTFLVPAALHQFRAMKRILRIATMDEAHAVVVCITTFTCSLLYYSVLYHDAGTYNPTWTGVFG</sequence>
<keyword evidence="3" id="KW-1185">Reference proteome</keyword>
<evidence type="ECO:0000256" key="1">
    <source>
        <dbReference type="SAM" id="Phobius"/>
    </source>
</evidence>
<gene>
    <name evidence="2" type="ORF">B0T16DRAFT_409834</name>
</gene>
<dbReference type="AlphaFoldDB" id="A0AA39YB11"/>
<feature type="transmembrane region" description="Helical" evidence="1">
    <location>
        <begin position="286"/>
        <end position="307"/>
    </location>
</feature>
<protein>
    <submittedName>
        <fullName evidence="2">Uncharacterized protein</fullName>
    </submittedName>
</protein>